<dbReference type="STRING" id="330214.NIDE3435"/>
<dbReference type="PROSITE" id="PS00211">
    <property type="entry name" value="ABC_TRANSPORTER_1"/>
    <property type="match status" value="1"/>
</dbReference>
<dbReference type="GO" id="GO:0005524">
    <property type="term" value="F:ATP binding"/>
    <property type="evidence" value="ECO:0007669"/>
    <property type="project" value="UniProtKB-KW"/>
</dbReference>
<dbReference type="eggNOG" id="COG1131">
    <property type="taxonomic scope" value="Bacteria"/>
</dbReference>
<accession>D8PIN4</accession>
<dbReference type="CDD" id="cd03230">
    <property type="entry name" value="ABC_DR_subfamily_A"/>
    <property type="match status" value="1"/>
</dbReference>
<dbReference type="PANTHER" id="PTHR43335:SF4">
    <property type="entry name" value="ABC TRANSPORTER, ATP-BINDING PROTEIN"/>
    <property type="match status" value="1"/>
</dbReference>
<gene>
    <name evidence="6" type="ORF">NIDE3435</name>
</gene>
<evidence type="ECO:0000256" key="1">
    <source>
        <dbReference type="ARBA" id="ARBA00005417"/>
    </source>
</evidence>
<proteinExistence type="inferred from homology"/>
<dbReference type="HOGENOM" id="CLU_000604_1_2_0"/>
<keyword evidence="7" id="KW-1185">Reference proteome</keyword>
<dbReference type="OrthoDB" id="9804819at2"/>
<dbReference type="EMBL" id="FP929003">
    <property type="protein sequence ID" value="CBK43121.1"/>
    <property type="molecule type" value="Genomic_DNA"/>
</dbReference>
<feature type="domain" description="ABC transporter" evidence="5">
    <location>
        <begin position="4"/>
        <end position="239"/>
    </location>
</feature>
<dbReference type="AlphaFoldDB" id="D8PIN4"/>
<dbReference type="Pfam" id="PF00005">
    <property type="entry name" value="ABC_tran"/>
    <property type="match status" value="1"/>
</dbReference>
<dbReference type="InterPro" id="IPR017871">
    <property type="entry name" value="ABC_transporter-like_CS"/>
</dbReference>
<keyword evidence="4" id="KW-0067">ATP-binding</keyword>
<evidence type="ECO:0000313" key="6">
    <source>
        <dbReference type="EMBL" id="CBK43121.1"/>
    </source>
</evidence>
<dbReference type="GO" id="GO:0016887">
    <property type="term" value="F:ATP hydrolysis activity"/>
    <property type="evidence" value="ECO:0007669"/>
    <property type="project" value="InterPro"/>
</dbReference>
<dbReference type="SMART" id="SM00382">
    <property type="entry name" value="AAA"/>
    <property type="match status" value="1"/>
</dbReference>
<name>D8PIN4_9BACT</name>
<keyword evidence="6" id="KW-0378">Hydrolase</keyword>
<evidence type="ECO:0000259" key="5">
    <source>
        <dbReference type="PROSITE" id="PS50893"/>
    </source>
</evidence>
<dbReference type="InterPro" id="IPR003593">
    <property type="entry name" value="AAA+_ATPase"/>
</dbReference>
<evidence type="ECO:0000256" key="2">
    <source>
        <dbReference type="ARBA" id="ARBA00022448"/>
    </source>
</evidence>
<evidence type="ECO:0000313" key="7">
    <source>
        <dbReference type="Proteomes" id="UP000001660"/>
    </source>
</evidence>
<evidence type="ECO:0000256" key="4">
    <source>
        <dbReference type="ARBA" id="ARBA00022840"/>
    </source>
</evidence>
<dbReference type="Proteomes" id="UP000001660">
    <property type="component" value="Chromosome"/>
</dbReference>
<dbReference type="InterPro" id="IPR003439">
    <property type="entry name" value="ABC_transporter-like_ATP-bd"/>
</dbReference>
<dbReference type="InterPro" id="IPR027417">
    <property type="entry name" value="P-loop_NTPase"/>
</dbReference>
<organism evidence="6 7">
    <name type="scientific">Nitrospira defluvii</name>
    <dbReference type="NCBI Taxonomy" id="330214"/>
    <lineage>
        <taxon>Bacteria</taxon>
        <taxon>Pseudomonadati</taxon>
        <taxon>Nitrospirota</taxon>
        <taxon>Nitrospiria</taxon>
        <taxon>Nitrospirales</taxon>
        <taxon>Nitrospiraceae</taxon>
        <taxon>Nitrospira</taxon>
    </lineage>
</organism>
<dbReference type="PANTHER" id="PTHR43335">
    <property type="entry name" value="ABC TRANSPORTER, ATP-BINDING PROTEIN"/>
    <property type="match status" value="1"/>
</dbReference>
<dbReference type="KEGG" id="nde:NIDE3435"/>
<dbReference type="SUPFAM" id="SSF52540">
    <property type="entry name" value="P-loop containing nucleoside triphosphate hydrolases"/>
    <property type="match status" value="1"/>
</dbReference>
<keyword evidence="2" id="KW-0813">Transport</keyword>
<keyword evidence="3" id="KW-0547">Nucleotide-binding</keyword>
<sequence length="323" mass="35405">MDDIVTEDLSKSYPSGWPGRPPFVALDGLSLTVRRGEIFGFLGPNGAGKTTTLKILLGLVRATSGRALLLGQPVGDVATRRRIGFLPESPYFYDYLTAEEFLGFYGQLAGLNREVTTQRVNDLLQLVGLDEARTRQLRKFSKGMLQRIGLAQAIIHDPELVILDEPMTGLDPVGRKQVRDLILSLRDQGKTVFFSTHILHDVEMICDRVGLVMKGRLVASGRVDQLVRQDHIQSVEIVCQHIKTEGNALIHSLATRVLQQGPQCLIVLPSPDAVDALVGEIRRQGGRLLSVTPHKASLEDLFFHEASQAASRVSAQVTGGRAS</sequence>
<dbReference type="PROSITE" id="PS50893">
    <property type="entry name" value="ABC_TRANSPORTER_2"/>
    <property type="match status" value="1"/>
</dbReference>
<dbReference type="Gene3D" id="3.40.50.300">
    <property type="entry name" value="P-loop containing nucleotide triphosphate hydrolases"/>
    <property type="match status" value="1"/>
</dbReference>
<dbReference type="EC" id="3.6.3.-" evidence="6"/>
<protein>
    <submittedName>
        <fullName evidence="6">ABC-type transport system, ATPase component</fullName>
        <ecNumber evidence="6">3.6.3.-</ecNumber>
    </submittedName>
</protein>
<comment type="similarity">
    <text evidence="1">Belongs to the ABC transporter superfamily.</text>
</comment>
<evidence type="ECO:0000256" key="3">
    <source>
        <dbReference type="ARBA" id="ARBA00022741"/>
    </source>
</evidence>
<reference evidence="6 7" key="1">
    <citation type="journal article" date="2010" name="Proc. Natl. Acad. Sci. U.S.A.">
        <title>A Nitrospira metagenome illuminates the physiology and evolution of globally important nitrite-oxidizing bacteria.</title>
        <authorList>
            <person name="Lucker S."/>
            <person name="Wagner M."/>
            <person name="Maixner F."/>
            <person name="Pelletier E."/>
            <person name="Koch H."/>
            <person name="Vacherie B."/>
            <person name="Rattei T."/>
            <person name="Sinninghe Damste J."/>
            <person name="Spieck E."/>
            <person name="Le Paslier D."/>
            <person name="Daims H."/>
        </authorList>
    </citation>
    <scope>NUCLEOTIDE SEQUENCE [LARGE SCALE GENOMIC DNA]</scope>
</reference>